<name>A0A328BJI9_9CAUL</name>
<gene>
    <name evidence="2" type="ORF">DJ019_10115</name>
</gene>
<dbReference type="SUPFAM" id="SSF56935">
    <property type="entry name" value="Porins"/>
    <property type="match status" value="1"/>
</dbReference>
<keyword evidence="3" id="KW-1185">Reference proteome</keyword>
<dbReference type="Proteomes" id="UP000249524">
    <property type="component" value="Unassembled WGS sequence"/>
</dbReference>
<comment type="caution">
    <text evidence="2">The sequence shown here is derived from an EMBL/GenBank/DDBJ whole genome shotgun (WGS) entry which is preliminary data.</text>
</comment>
<feature type="chain" id="PRO_5016326430" description="Porin" evidence="1">
    <location>
        <begin position="24"/>
        <end position="232"/>
    </location>
</feature>
<dbReference type="EMBL" id="QFYS01000003">
    <property type="protein sequence ID" value="RAK66581.1"/>
    <property type="molecule type" value="Genomic_DNA"/>
</dbReference>
<dbReference type="RefSeq" id="WP_111275889.1">
    <property type="nucleotide sequence ID" value="NZ_QFYS01000003.1"/>
</dbReference>
<dbReference type="InterPro" id="IPR010239">
    <property type="entry name" value="CHP02001"/>
</dbReference>
<keyword evidence="1" id="KW-0732">Signal</keyword>
<dbReference type="Pfam" id="PF09694">
    <property type="entry name" value="Gcw_chp"/>
    <property type="match status" value="1"/>
</dbReference>
<reference evidence="2 3" key="1">
    <citation type="submission" date="2018-05" db="EMBL/GenBank/DDBJ databases">
        <authorList>
            <person name="Lanie J.A."/>
            <person name="Ng W.-L."/>
            <person name="Kazmierczak K.M."/>
            <person name="Andrzejewski T.M."/>
            <person name="Davidsen T.M."/>
            <person name="Wayne K.J."/>
            <person name="Tettelin H."/>
            <person name="Glass J.I."/>
            <person name="Rusch D."/>
            <person name="Podicherti R."/>
            <person name="Tsui H.-C.T."/>
            <person name="Winkler M.E."/>
        </authorList>
    </citation>
    <scope>NUCLEOTIDE SEQUENCE [LARGE SCALE GENOMIC DNA]</scope>
    <source>
        <strain evidence="2 3">BUT-10</strain>
    </source>
</reference>
<sequence>MRTLKLALAATVASLAFAGAAQAQEDPPISFAFNVGAATEYVFRGITQTDEDPQIFGGVDATLGSMGYAGVWVSNVDFGNGTDLEYDLYAGIKPTVGAVTFDLGLIYYGYVDSPSGSNQDYVEAKVAASVPAGPATLGAAVFYSPEFFGDTGDAWYYEANFSAAIPETKFSVSGALGHQTVDIGPDYTTWNFGVGFALTDNIGLDVRYWDTGGNKFGTLGDERIVGGIKLAW</sequence>
<evidence type="ECO:0000313" key="3">
    <source>
        <dbReference type="Proteomes" id="UP000249524"/>
    </source>
</evidence>
<evidence type="ECO:0008006" key="4">
    <source>
        <dbReference type="Google" id="ProtNLM"/>
    </source>
</evidence>
<dbReference type="NCBIfam" id="TIGR02001">
    <property type="entry name" value="gcw_chp"/>
    <property type="match status" value="1"/>
</dbReference>
<feature type="signal peptide" evidence="1">
    <location>
        <begin position="1"/>
        <end position="23"/>
    </location>
</feature>
<dbReference type="AlphaFoldDB" id="A0A328BJI9"/>
<evidence type="ECO:0000256" key="1">
    <source>
        <dbReference type="SAM" id="SignalP"/>
    </source>
</evidence>
<protein>
    <recommendedName>
        <fullName evidence="4">Porin</fullName>
    </recommendedName>
</protein>
<accession>A0A328BJI9</accession>
<evidence type="ECO:0000313" key="2">
    <source>
        <dbReference type="EMBL" id="RAK66581.1"/>
    </source>
</evidence>
<dbReference type="OrthoDB" id="9793561at2"/>
<proteinExistence type="predicted"/>
<organism evidence="2 3">
    <name type="scientific">Phenylobacterium kunshanense</name>
    <dbReference type="NCBI Taxonomy" id="1445034"/>
    <lineage>
        <taxon>Bacteria</taxon>
        <taxon>Pseudomonadati</taxon>
        <taxon>Pseudomonadota</taxon>
        <taxon>Alphaproteobacteria</taxon>
        <taxon>Caulobacterales</taxon>
        <taxon>Caulobacteraceae</taxon>
        <taxon>Phenylobacterium</taxon>
    </lineage>
</organism>